<dbReference type="STRING" id="150121.SAMN06296010_0998"/>
<dbReference type="AlphaFoldDB" id="A0A1X7IXJ3"/>
<feature type="domain" description="N-acetyltransferase" evidence="1">
    <location>
        <begin position="18"/>
        <end position="179"/>
    </location>
</feature>
<dbReference type="PANTHER" id="PTHR43792:SF1">
    <property type="entry name" value="N-ACETYLTRANSFERASE DOMAIN-CONTAINING PROTEIN"/>
    <property type="match status" value="1"/>
</dbReference>
<dbReference type="InterPro" id="IPR000182">
    <property type="entry name" value="GNAT_dom"/>
</dbReference>
<dbReference type="InterPro" id="IPR051531">
    <property type="entry name" value="N-acetyltransferase"/>
</dbReference>
<dbReference type="Gene3D" id="3.40.630.30">
    <property type="match status" value="1"/>
</dbReference>
<dbReference type="SUPFAM" id="SSF55729">
    <property type="entry name" value="Acyl-CoA N-acyltransferases (Nat)"/>
    <property type="match status" value="1"/>
</dbReference>
<reference evidence="3" key="1">
    <citation type="submission" date="2017-04" db="EMBL/GenBank/DDBJ databases">
        <authorList>
            <person name="Varghese N."/>
            <person name="Submissions S."/>
        </authorList>
    </citation>
    <scope>NUCLEOTIDE SEQUENCE [LARGE SCALE GENOMIC DNA]</scope>
    <source>
        <strain evidence="3">VKM Ac-2510</strain>
    </source>
</reference>
<evidence type="ECO:0000259" key="1">
    <source>
        <dbReference type="PROSITE" id="PS51186"/>
    </source>
</evidence>
<dbReference type="InterPro" id="IPR016181">
    <property type="entry name" value="Acyl_CoA_acyltransferase"/>
</dbReference>
<dbReference type="OrthoDB" id="4142102at2"/>
<dbReference type="Pfam" id="PF13302">
    <property type="entry name" value="Acetyltransf_3"/>
    <property type="match status" value="1"/>
</dbReference>
<dbReference type="PROSITE" id="PS51186">
    <property type="entry name" value="GNAT"/>
    <property type="match status" value="1"/>
</dbReference>
<accession>A0A1X7IXJ3</accession>
<protein>
    <submittedName>
        <fullName evidence="2">Protein N-acetyltransferase, RimJ/RimL family</fullName>
    </submittedName>
</protein>
<dbReference type="PANTHER" id="PTHR43792">
    <property type="entry name" value="GNAT FAMILY, PUTATIVE (AFU_ORTHOLOGUE AFUA_3G00765)-RELATED-RELATED"/>
    <property type="match status" value="1"/>
</dbReference>
<keyword evidence="2" id="KW-0808">Transferase</keyword>
<evidence type="ECO:0000313" key="2">
    <source>
        <dbReference type="EMBL" id="SMG19839.1"/>
    </source>
</evidence>
<gene>
    <name evidence="2" type="ORF">SAMN06296010_0998</name>
</gene>
<proteinExistence type="predicted"/>
<dbReference type="GO" id="GO:0016747">
    <property type="term" value="F:acyltransferase activity, transferring groups other than amino-acyl groups"/>
    <property type="evidence" value="ECO:0007669"/>
    <property type="project" value="InterPro"/>
</dbReference>
<keyword evidence="3" id="KW-1185">Reference proteome</keyword>
<dbReference type="Proteomes" id="UP000193244">
    <property type="component" value="Unassembled WGS sequence"/>
</dbReference>
<sequence>MNRDDTSSEAAAIETERLLLRQWRPGDAALHHQLWSERDPRVPAHRRLNQSGHPSIAEMEIWILSDDQVPAPGLLVVQRRGSGTGLGYCGLIENSTGNTEEPELAFEFLQEFWNRGYATESGAAVIDRARTLGYPGLASTVRAWNTASLRVLEKLGFVNTGVHEHDEMHGDSLLLRKSL</sequence>
<name>A0A1X7IXJ3_9MICO</name>
<dbReference type="EMBL" id="FXAY01000001">
    <property type="protein sequence ID" value="SMG19839.1"/>
    <property type="molecule type" value="Genomic_DNA"/>
</dbReference>
<dbReference type="RefSeq" id="WP_085483450.1">
    <property type="nucleotide sequence ID" value="NZ_FXAY01000001.1"/>
</dbReference>
<organism evidence="2 3">
    <name type="scientific">Agreia pratensis</name>
    <dbReference type="NCBI Taxonomy" id="150121"/>
    <lineage>
        <taxon>Bacteria</taxon>
        <taxon>Bacillati</taxon>
        <taxon>Actinomycetota</taxon>
        <taxon>Actinomycetes</taxon>
        <taxon>Micrococcales</taxon>
        <taxon>Microbacteriaceae</taxon>
        <taxon>Agreia</taxon>
    </lineage>
</organism>
<evidence type="ECO:0000313" key="3">
    <source>
        <dbReference type="Proteomes" id="UP000193244"/>
    </source>
</evidence>